<dbReference type="InterPro" id="IPR042172">
    <property type="entry name" value="Adenosylhomocyst_ase-like_sf"/>
</dbReference>
<evidence type="ECO:0000313" key="2">
    <source>
        <dbReference type="Proteomes" id="UP001147653"/>
    </source>
</evidence>
<keyword evidence="2" id="KW-1185">Reference proteome</keyword>
<evidence type="ECO:0000313" key="1">
    <source>
        <dbReference type="EMBL" id="MDA0183687.1"/>
    </source>
</evidence>
<dbReference type="RefSeq" id="WP_270028101.1">
    <property type="nucleotide sequence ID" value="NZ_JAPDDP010000058.1"/>
</dbReference>
<evidence type="ECO:0008006" key="3">
    <source>
        <dbReference type="Google" id="ProtNLM"/>
    </source>
</evidence>
<sequence>MLDQSIPARLPLLDAYVADYLPAGYRLGADAAVLLQHQLGSIVPMTRTLLELGLDPARVYWVDIPYTANATVAWALQELGIPEANFARTGDYDLTMRYAPYQHRRVTQLVAELRETLADGERLLVLDDGSYFAEAASCFAALPFRVALVEQTRRGMIKLRHNGAAHAFAAGVPFVNVAESRAKLDVEPRFIGDSVVRGIRTALGGRDLSARRALLLGYGAIGRPIGEVLVDEFGLAREDFHVGDIAAEPLERAREHGFATWDRSAPPPGGYDVVIGCSGTTSFGVGDRLHLADGAQLISASSGAAELSREEFIELADAHEHDDIRVLNPDLARENLHATIHLQFVDREVSFLNGGFPVNFDGQVNCVAARDIQLTRALMVAAAVQALEADGPGLHPFDEAVGDWLTQRFDEVRA</sequence>
<comment type="caution">
    <text evidence="1">The sequence shown here is derived from an EMBL/GenBank/DDBJ whole genome shotgun (WGS) entry which is preliminary data.</text>
</comment>
<gene>
    <name evidence="1" type="ORF">OJ997_25485</name>
</gene>
<proteinExistence type="predicted"/>
<reference evidence="1" key="1">
    <citation type="submission" date="2022-10" db="EMBL/GenBank/DDBJ databases">
        <title>The WGS of Solirubrobacter phytolaccae KCTC 29190.</title>
        <authorList>
            <person name="Jiang Z."/>
        </authorList>
    </citation>
    <scope>NUCLEOTIDE SEQUENCE</scope>
    <source>
        <strain evidence="1">KCTC 29190</strain>
    </source>
</reference>
<accession>A0A9X3NLI3</accession>
<protein>
    <recommendedName>
        <fullName evidence="3">Adenosylhomocysteinase</fullName>
    </recommendedName>
</protein>
<dbReference type="Gene3D" id="3.40.50.1480">
    <property type="entry name" value="Adenosylhomocysteinase-like"/>
    <property type="match status" value="1"/>
</dbReference>
<organism evidence="1 2">
    <name type="scientific">Solirubrobacter phytolaccae</name>
    <dbReference type="NCBI Taxonomy" id="1404360"/>
    <lineage>
        <taxon>Bacteria</taxon>
        <taxon>Bacillati</taxon>
        <taxon>Actinomycetota</taxon>
        <taxon>Thermoleophilia</taxon>
        <taxon>Solirubrobacterales</taxon>
        <taxon>Solirubrobacteraceae</taxon>
        <taxon>Solirubrobacter</taxon>
    </lineage>
</organism>
<dbReference type="Proteomes" id="UP001147653">
    <property type="component" value="Unassembled WGS sequence"/>
</dbReference>
<dbReference type="EMBL" id="JAPDDP010000058">
    <property type="protein sequence ID" value="MDA0183687.1"/>
    <property type="molecule type" value="Genomic_DNA"/>
</dbReference>
<dbReference type="Gene3D" id="3.40.50.720">
    <property type="entry name" value="NAD(P)-binding Rossmann-like Domain"/>
    <property type="match status" value="1"/>
</dbReference>
<dbReference type="AlphaFoldDB" id="A0A9X3NLI3"/>
<name>A0A9X3NLI3_9ACTN</name>